<protein>
    <recommendedName>
        <fullName evidence="1">GGDEF domain-containing protein</fullName>
    </recommendedName>
</protein>
<dbReference type="PROSITE" id="PS50887">
    <property type="entry name" value="GGDEF"/>
    <property type="match status" value="1"/>
</dbReference>
<dbReference type="InterPro" id="IPR029016">
    <property type="entry name" value="GAF-like_dom_sf"/>
</dbReference>
<accession>A0A4Y3KU42</accession>
<dbReference type="Gene3D" id="3.30.450.40">
    <property type="match status" value="1"/>
</dbReference>
<dbReference type="Proteomes" id="UP000317046">
    <property type="component" value="Unassembled WGS sequence"/>
</dbReference>
<evidence type="ECO:0000313" key="2">
    <source>
        <dbReference type="EMBL" id="GEA87961.1"/>
    </source>
</evidence>
<dbReference type="Pfam" id="PF01590">
    <property type="entry name" value="GAF"/>
    <property type="match status" value="1"/>
</dbReference>
<dbReference type="RefSeq" id="WP_169744043.1">
    <property type="nucleotide sequence ID" value="NZ_BJLR01000017.1"/>
</dbReference>
<dbReference type="Gene3D" id="3.30.70.270">
    <property type="match status" value="1"/>
</dbReference>
<dbReference type="InterPro" id="IPR043128">
    <property type="entry name" value="Rev_trsase/Diguanyl_cyclase"/>
</dbReference>
<keyword evidence="3" id="KW-1185">Reference proteome</keyword>
<name>A0A4Y3KU42_9CELL</name>
<proteinExistence type="predicted"/>
<gene>
    <name evidence="2" type="ORF">CCE01nite_19100</name>
</gene>
<dbReference type="SUPFAM" id="SSF55073">
    <property type="entry name" value="Nucleotide cyclase"/>
    <property type="match status" value="1"/>
</dbReference>
<dbReference type="Pfam" id="PF00990">
    <property type="entry name" value="GGDEF"/>
    <property type="match status" value="1"/>
</dbReference>
<evidence type="ECO:0000259" key="1">
    <source>
        <dbReference type="PROSITE" id="PS50887"/>
    </source>
</evidence>
<comment type="caution">
    <text evidence="2">The sequence shown here is derived from an EMBL/GenBank/DDBJ whole genome shotgun (WGS) entry which is preliminary data.</text>
</comment>
<dbReference type="PANTHER" id="PTHR46663:SF4">
    <property type="entry name" value="DIGUANYLATE CYCLASE DGCT-RELATED"/>
    <property type="match status" value="1"/>
</dbReference>
<evidence type="ECO:0000313" key="3">
    <source>
        <dbReference type="Proteomes" id="UP000317046"/>
    </source>
</evidence>
<dbReference type="CDD" id="cd01949">
    <property type="entry name" value="GGDEF"/>
    <property type="match status" value="1"/>
</dbReference>
<dbReference type="EMBL" id="BJLR01000017">
    <property type="protein sequence ID" value="GEA87961.1"/>
    <property type="molecule type" value="Genomic_DNA"/>
</dbReference>
<organism evidence="2 3">
    <name type="scientific">Cellulomonas cellasea</name>
    <dbReference type="NCBI Taxonomy" id="43670"/>
    <lineage>
        <taxon>Bacteria</taxon>
        <taxon>Bacillati</taxon>
        <taxon>Actinomycetota</taxon>
        <taxon>Actinomycetes</taxon>
        <taxon>Micrococcales</taxon>
        <taxon>Cellulomonadaceae</taxon>
        <taxon>Cellulomonas</taxon>
    </lineage>
</organism>
<dbReference type="InterPro" id="IPR052163">
    <property type="entry name" value="DGC-Regulatory_Protein"/>
</dbReference>
<dbReference type="InterPro" id="IPR003018">
    <property type="entry name" value="GAF"/>
</dbReference>
<dbReference type="AlphaFoldDB" id="A0A4Y3KU42"/>
<sequence length="359" mass="38271">MPQDRRLVQAVARLSAAATRDADAGEMLRELCVAAARAIPVDSVGVMEVELRDGRRDTVRFVAVEGRVAPAEAVQEALQLGPCHDAVATQEVVVVDDLGRMHDVWGPFVTTALAVEVHAVVAVPLLSRAVVWGTLDMYRRAAGPWDEHDLEAARLLADVAVSYLVMAHDRDEARAARREVEHRALHDQLTGLPNRSLLFDRMAHAVAATARTGKAVAVAFLDLDGFKGVNDSLGHAGGDVVLVEVSRRLLSTARTADTLARLAGDEFVLLCEDIPSEPEPRARAVRALTERLGRALGEPVHVGGTSLPVTASIGVVVTRPDAESSPDTLLHAADSAMYEAKAHGPGAVVVHDRVESLSA</sequence>
<dbReference type="InterPro" id="IPR000160">
    <property type="entry name" value="GGDEF_dom"/>
</dbReference>
<dbReference type="SMART" id="SM00267">
    <property type="entry name" value="GGDEF"/>
    <property type="match status" value="1"/>
</dbReference>
<feature type="domain" description="GGDEF" evidence="1">
    <location>
        <begin position="214"/>
        <end position="353"/>
    </location>
</feature>
<dbReference type="NCBIfam" id="TIGR00254">
    <property type="entry name" value="GGDEF"/>
    <property type="match status" value="1"/>
</dbReference>
<dbReference type="InterPro" id="IPR029787">
    <property type="entry name" value="Nucleotide_cyclase"/>
</dbReference>
<reference evidence="2" key="1">
    <citation type="submission" date="2019-06" db="EMBL/GenBank/DDBJ databases">
        <title>Whole genome shotgun sequence of Cellulomonas cellasea NBRC 3753.</title>
        <authorList>
            <person name="Hosoyama A."/>
            <person name="Uohara A."/>
            <person name="Ohji S."/>
            <person name="Ichikawa N."/>
        </authorList>
    </citation>
    <scope>NUCLEOTIDE SEQUENCE [LARGE SCALE GENOMIC DNA]</scope>
    <source>
        <strain evidence="2">NBRC 3753</strain>
    </source>
</reference>
<dbReference type="SUPFAM" id="SSF55781">
    <property type="entry name" value="GAF domain-like"/>
    <property type="match status" value="1"/>
</dbReference>
<dbReference type="PANTHER" id="PTHR46663">
    <property type="entry name" value="DIGUANYLATE CYCLASE DGCT-RELATED"/>
    <property type="match status" value="1"/>
</dbReference>